<accession>A0A1M8A9Z5</accession>
<name>A0A1M8A9Z5_MALS4</name>
<reference evidence="3" key="1">
    <citation type="journal article" date="2017" name="Nucleic Acids Res.">
        <title>Proteogenomics produces comprehensive and highly accurate protein-coding gene annotation in a complete genome assembly of Malassezia sympodialis.</title>
        <authorList>
            <person name="Zhu Y."/>
            <person name="Engstroem P.G."/>
            <person name="Tellgren-Roth C."/>
            <person name="Baudo C.D."/>
            <person name="Kennell J.C."/>
            <person name="Sun S."/>
            <person name="Billmyre R.B."/>
            <person name="Schroeder M.S."/>
            <person name="Andersson A."/>
            <person name="Holm T."/>
            <person name="Sigurgeirsson B."/>
            <person name="Wu G."/>
            <person name="Sankaranarayanan S.R."/>
            <person name="Siddharthan R."/>
            <person name="Sanyal K."/>
            <person name="Lundeberg J."/>
            <person name="Nystedt B."/>
            <person name="Boekhout T."/>
            <person name="Dawson T.L. Jr."/>
            <person name="Heitman J."/>
            <person name="Scheynius A."/>
            <person name="Lehtioe J."/>
        </authorList>
    </citation>
    <scope>NUCLEOTIDE SEQUENCE [LARGE SCALE GENOMIC DNA]</scope>
    <source>
        <strain evidence="3">ATCC 42132</strain>
    </source>
</reference>
<feature type="region of interest" description="Disordered" evidence="1">
    <location>
        <begin position="108"/>
        <end position="132"/>
    </location>
</feature>
<dbReference type="AlphaFoldDB" id="A0A1M8A9Z5"/>
<organism evidence="2 3">
    <name type="scientific">Malassezia sympodialis (strain ATCC 42132)</name>
    <name type="common">Atopic eczema-associated yeast</name>
    <dbReference type="NCBI Taxonomy" id="1230383"/>
    <lineage>
        <taxon>Eukaryota</taxon>
        <taxon>Fungi</taxon>
        <taxon>Dikarya</taxon>
        <taxon>Basidiomycota</taxon>
        <taxon>Ustilaginomycotina</taxon>
        <taxon>Malasseziomycetes</taxon>
        <taxon>Malasseziales</taxon>
        <taxon>Malasseziaceae</taxon>
        <taxon>Malassezia</taxon>
    </lineage>
</organism>
<sequence length="132" mass="14084">MPSSAGPVRSRSPAASSPARNPYPVLRRRTAVSIAVQGLARAPLDDYRIPGLVAGHKTGAGYRICTPWGLVDQRVPARHVLPLPEGFPVPPAALQHLENEARAPRVSLQACAAQQQRTAVDSRPCPDESHSS</sequence>
<dbReference type="EMBL" id="LT671825">
    <property type="protein sequence ID" value="SHO79173.1"/>
    <property type="molecule type" value="Genomic_DNA"/>
</dbReference>
<evidence type="ECO:0000256" key="1">
    <source>
        <dbReference type="SAM" id="MobiDB-lite"/>
    </source>
</evidence>
<gene>
    <name evidence="2" type="ORF">MSYG_3522</name>
</gene>
<feature type="region of interest" description="Disordered" evidence="1">
    <location>
        <begin position="1"/>
        <end position="23"/>
    </location>
</feature>
<dbReference type="VEuPathDB" id="FungiDB:MSYG_3522"/>
<evidence type="ECO:0000313" key="3">
    <source>
        <dbReference type="Proteomes" id="UP000186303"/>
    </source>
</evidence>
<evidence type="ECO:0000313" key="2">
    <source>
        <dbReference type="EMBL" id="SHO79173.1"/>
    </source>
</evidence>
<proteinExistence type="predicted"/>
<keyword evidence="3" id="KW-1185">Reference proteome</keyword>
<protein>
    <submittedName>
        <fullName evidence="2">Uncharacterized protein</fullName>
    </submittedName>
</protein>
<dbReference type="OrthoDB" id="3349616at2759"/>
<dbReference type="Proteomes" id="UP000186303">
    <property type="component" value="Chromosome 5"/>
</dbReference>